<evidence type="ECO:0000313" key="1">
    <source>
        <dbReference type="EMBL" id="MYM96442.1"/>
    </source>
</evidence>
<comment type="caution">
    <text evidence="1">The sequence shown here is derived from an EMBL/GenBank/DDBJ whole genome shotgun (WGS) entry which is preliminary data.</text>
</comment>
<reference evidence="1" key="1">
    <citation type="submission" date="2019-12" db="EMBL/GenBank/DDBJ databases">
        <title>Novel species isolated from a subtropical stream in China.</title>
        <authorList>
            <person name="Lu H."/>
        </authorList>
    </citation>
    <scope>NUCLEOTIDE SEQUENCE [LARGE SCALE GENOMIC DNA]</scope>
    <source>
        <strain evidence="1">FT81W</strain>
    </source>
</reference>
<dbReference type="SUPFAM" id="SSF53383">
    <property type="entry name" value="PLP-dependent transferases"/>
    <property type="match status" value="1"/>
</dbReference>
<dbReference type="EMBL" id="WWCX01000045">
    <property type="protein sequence ID" value="MYM96442.1"/>
    <property type="molecule type" value="Genomic_DNA"/>
</dbReference>
<name>A0A845GSV2_9BURK</name>
<sequence>MSAVLSTTLPSTTILLVSGGDRRIALDPQSGVNRYGTRPLPDPELVQLGSSTASTITEHGWLAADALRRTLQVALIRDDDAAVYAEGMAQLRRAMLSMLGCEADDTQAVFAASGTDMLLLVGQWLRPGCTVMIDPAESGSGVPLALRGRHFDSQSACGASQTPDAQVGAWRGVLRTLAVRNGDGSTRASHDINAECEAAVDAAAGSGQEVLLVVTDVSKTGMIVPDIECALKLRRRWPKQIRILVDACQFRLSSSTVRGYLAQDCLVAVTGSKFLGGPTFCGALLVPAASVARLSRQALGKACAAYSQAADWPPGWEAARDLGNGANFGLLLRWHATLAEWSCFVRLEPVALNNKVLDCVLALRARLAGDSRFEALPVPPLRRTALGTQAGWDGEQTIFPFLILNHGQPLAHQQCVRLQMLLREGGMGVPRYALGQPVACGTRDDVAVSALRLCLGAPLLATLKSEAIISLAMAALDRTALLSMQL</sequence>
<proteinExistence type="predicted"/>
<dbReference type="RefSeq" id="WP_161085460.1">
    <property type="nucleotide sequence ID" value="NZ_WWCX01000045.1"/>
</dbReference>
<evidence type="ECO:0000313" key="2">
    <source>
        <dbReference type="Proteomes" id="UP000447355"/>
    </source>
</evidence>
<protein>
    <recommendedName>
        <fullName evidence="3">Aminotransferase class V-fold PLP-dependent enzyme</fullName>
    </recommendedName>
</protein>
<evidence type="ECO:0008006" key="3">
    <source>
        <dbReference type="Google" id="ProtNLM"/>
    </source>
</evidence>
<accession>A0A845GSV2</accession>
<gene>
    <name evidence="1" type="ORF">GTP90_21510</name>
</gene>
<dbReference type="InterPro" id="IPR015424">
    <property type="entry name" value="PyrdxlP-dep_Trfase"/>
</dbReference>
<dbReference type="Proteomes" id="UP000447355">
    <property type="component" value="Unassembled WGS sequence"/>
</dbReference>
<dbReference type="AlphaFoldDB" id="A0A845GSV2"/>
<organism evidence="1 2">
    <name type="scientific">Duganella vulcania</name>
    <dbReference type="NCBI Taxonomy" id="2692166"/>
    <lineage>
        <taxon>Bacteria</taxon>
        <taxon>Pseudomonadati</taxon>
        <taxon>Pseudomonadota</taxon>
        <taxon>Betaproteobacteria</taxon>
        <taxon>Burkholderiales</taxon>
        <taxon>Oxalobacteraceae</taxon>
        <taxon>Telluria group</taxon>
        <taxon>Duganella</taxon>
    </lineage>
</organism>
<dbReference type="InterPro" id="IPR015421">
    <property type="entry name" value="PyrdxlP-dep_Trfase_major"/>
</dbReference>
<dbReference type="Gene3D" id="3.40.640.10">
    <property type="entry name" value="Type I PLP-dependent aspartate aminotransferase-like (Major domain)"/>
    <property type="match status" value="1"/>
</dbReference>